<dbReference type="UniPathway" id="UPA00078"/>
<evidence type="ECO:0000256" key="4">
    <source>
        <dbReference type="ARBA" id="ARBA00022603"/>
    </source>
</evidence>
<comment type="caution">
    <text evidence="12">The sequence shown here is derived from an EMBL/GenBank/DDBJ whole genome shotgun (WGS) entry which is preliminary data.</text>
</comment>
<evidence type="ECO:0000313" key="12">
    <source>
        <dbReference type="EMBL" id="TXS90704.1"/>
    </source>
</evidence>
<sequence>MRPELICERLWANGEPRAELVLLHGWGSSRDCWRGLLASVRPWANVSLLELPGLGAEAAAISATELAARVAEACPEGAVLVGWSLGGQLATLAAAQAPERIHALVTLASNPHFTARGDWPGVDPAQLQQMMAAHRADPRRNLERFEALQSLGQSGAAGLRRSLAACRGTPEACGPGLDWLGQLDTRQALADLVQPQLHLLGTNDTLIPPALARALADCVAGAADASVESLPQAGHALPLQCPDAIGQRLRVFLEERGLLRPSPGGGAVLDKQAIAASFGRAASTYDSVAALQRDVGQRLLARIPPQARRVETVLDLGCGTAYFQPALEQRFPGASYLGLDLATGMLDYARRERGRSGCWVAGDAEQLPLASNSVDLVFSSLAIQWCQRPEALFAELARVLRPGGVCVVSTLGPATLHELRSAWAAVDGERHVNDFLPATTLAQAAFALQGGLDWQLEHESLCLQYRHLRELFAELKGIGAHNVHSERSAGLGGRRALAGMMAAYEAFREGDFLPATYEVYYGLLSKSASGAREEAA</sequence>
<dbReference type="GO" id="GO:0032259">
    <property type="term" value="P:methylation"/>
    <property type="evidence" value="ECO:0007669"/>
    <property type="project" value="UniProtKB-KW"/>
</dbReference>
<evidence type="ECO:0000259" key="11">
    <source>
        <dbReference type="Pfam" id="PF12697"/>
    </source>
</evidence>
<comment type="similarity">
    <text evidence="9">Belongs to the methyltransferase superfamily.</text>
</comment>
<evidence type="ECO:0000256" key="9">
    <source>
        <dbReference type="HAMAP-Rule" id="MF_00835"/>
    </source>
</evidence>
<feature type="domain" description="AB hydrolase-1" evidence="11">
    <location>
        <begin position="20"/>
        <end position="245"/>
    </location>
</feature>
<evidence type="ECO:0000256" key="1">
    <source>
        <dbReference type="ARBA" id="ARBA00000852"/>
    </source>
</evidence>
<dbReference type="CDD" id="cd02440">
    <property type="entry name" value="AdoMet_MTases"/>
    <property type="match status" value="1"/>
</dbReference>
<dbReference type="InterPro" id="IPR029063">
    <property type="entry name" value="SAM-dependent_MTases_sf"/>
</dbReference>
<reference evidence="12 13" key="1">
    <citation type="submission" date="2019-08" db="EMBL/GenBank/DDBJ databases">
        <title>Parahaliea maris sp. nov., isolated from the surface seawater.</title>
        <authorList>
            <person name="Liu Y."/>
        </authorList>
    </citation>
    <scope>NUCLEOTIDE SEQUENCE [LARGE SCALE GENOMIC DNA]</scope>
    <source>
        <strain evidence="12 13">HSLHS9</strain>
    </source>
</reference>
<comment type="function">
    <text evidence="8 9">Converts the free carboxyl group of a malonyl-thioester to its methyl ester by transfer of a methyl group from S-adenosyl-L-methionine (SAM). It allows to synthesize pimeloyl-ACP via the fatty acid synthetic pathway.</text>
</comment>
<dbReference type="GO" id="GO:0102130">
    <property type="term" value="F:malonyl-CoA methyltransferase activity"/>
    <property type="evidence" value="ECO:0007669"/>
    <property type="project" value="UniProtKB-EC"/>
</dbReference>
<protein>
    <recommendedName>
        <fullName evidence="3 9">Malonyl-[acyl-carrier protein] O-methyltransferase</fullName>
        <shortName evidence="9">Malonyl-ACP O-methyltransferase</shortName>
        <ecNumber evidence="3 9">2.1.1.197</ecNumber>
    </recommendedName>
    <alternativeName>
        <fullName evidence="9">Biotin synthesis protein BioC</fullName>
    </alternativeName>
</protein>
<evidence type="ECO:0000256" key="6">
    <source>
        <dbReference type="ARBA" id="ARBA00022691"/>
    </source>
</evidence>
<dbReference type="HAMAP" id="MF_00835">
    <property type="entry name" value="BioC"/>
    <property type="match status" value="1"/>
</dbReference>
<evidence type="ECO:0000256" key="3">
    <source>
        <dbReference type="ARBA" id="ARBA00012327"/>
    </source>
</evidence>
<evidence type="ECO:0000256" key="2">
    <source>
        <dbReference type="ARBA" id="ARBA00004746"/>
    </source>
</evidence>
<accession>A0A5C8ZSH5</accession>
<evidence type="ECO:0000313" key="13">
    <source>
        <dbReference type="Proteomes" id="UP000321039"/>
    </source>
</evidence>
<feature type="domain" description="Methyltransferase type 11" evidence="10">
    <location>
        <begin position="314"/>
        <end position="408"/>
    </location>
</feature>
<proteinExistence type="inferred from homology"/>
<dbReference type="Proteomes" id="UP000321039">
    <property type="component" value="Unassembled WGS sequence"/>
</dbReference>
<organism evidence="12 13">
    <name type="scientific">Parahaliea maris</name>
    <dbReference type="NCBI Taxonomy" id="2716870"/>
    <lineage>
        <taxon>Bacteria</taxon>
        <taxon>Pseudomonadati</taxon>
        <taxon>Pseudomonadota</taxon>
        <taxon>Gammaproteobacteria</taxon>
        <taxon>Cellvibrionales</taxon>
        <taxon>Halieaceae</taxon>
        <taxon>Parahaliea</taxon>
    </lineage>
</organism>
<comment type="pathway">
    <text evidence="2 9">Cofactor biosynthesis; biotin biosynthesis.</text>
</comment>
<gene>
    <name evidence="9 12" type="primary">bioC</name>
    <name evidence="12" type="ORF">FV139_17135</name>
</gene>
<dbReference type="PANTHER" id="PTHR13090">
    <property type="entry name" value="ARGININE-HYDROXYLASE NDUFAF5, MITOCHONDRIAL"/>
    <property type="match status" value="1"/>
</dbReference>
<keyword evidence="4 9" id="KW-0489">Methyltransferase</keyword>
<dbReference type="EC" id="2.1.1.197" evidence="3 9"/>
<keyword evidence="13" id="KW-1185">Reference proteome</keyword>
<dbReference type="SUPFAM" id="SSF53474">
    <property type="entry name" value="alpha/beta-Hydrolases"/>
    <property type="match status" value="1"/>
</dbReference>
<evidence type="ECO:0000256" key="8">
    <source>
        <dbReference type="ARBA" id="ARBA00025006"/>
    </source>
</evidence>
<keyword evidence="5 9" id="KW-0808">Transferase</keyword>
<evidence type="ECO:0000256" key="7">
    <source>
        <dbReference type="ARBA" id="ARBA00022756"/>
    </source>
</evidence>
<dbReference type="Pfam" id="PF08241">
    <property type="entry name" value="Methyltransf_11"/>
    <property type="match status" value="1"/>
</dbReference>
<dbReference type="InterPro" id="IPR029058">
    <property type="entry name" value="AB_hydrolase_fold"/>
</dbReference>
<keyword evidence="7 9" id="KW-0093">Biotin biosynthesis</keyword>
<keyword evidence="6 9" id="KW-0949">S-adenosyl-L-methionine</keyword>
<dbReference type="Gene3D" id="3.40.50.1820">
    <property type="entry name" value="alpha/beta hydrolase"/>
    <property type="match status" value="1"/>
</dbReference>
<dbReference type="AlphaFoldDB" id="A0A5C8ZSH5"/>
<dbReference type="Pfam" id="PF12697">
    <property type="entry name" value="Abhydrolase_6"/>
    <property type="match status" value="1"/>
</dbReference>
<dbReference type="GO" id="GO:0009102">
    <property type="term" value="P:biotin biosynthetic process"/>
    <property type="evidence" value="ECO:0007669"/>
    <property type="project" value="UniProtKB-UniRule"/>
</dbReference>
<dbReference type="GO" id="GO:0010340">
    <property type="term" value="F:carboxyl-O-methyltransferase activity"/>
    <property type="evidence" value="ECO:0007669"/>
    <property type="project" value="UniProtKB-UniRule"/>
</dbReference>
<dbReference type="InterPro" id="IPR013216">
    <property type="entry name" value="Methyltransf_11"/>
</dbReference>
<dbReference type="InterPro" id="IPR000073">
    <property type="entry name" value="AB_hydrolase_1"/>
</dbReference>
<dbReference type="Gene3D" id="3.40.50.150">
    <property type="entry name" value="Vaccinia Virus protein VP39"/>
    <property type="match status" value="1"/>
</dbReference>
<evidence type="ECO:0000256" key="5">
    <source>
        <dbReference type="ARBA" id="ARBA00022679"/>
    </source>
</evidence>
<dbReference type="GO" id="GO:0008757">
    <property type="term" value="F:S-adenosylmethionine-dependent methyltransferase activity"/>
    <property type="evidence" value="ECO:0007669"/>
    <property type="project" value="InterPro"/>
</dbReference>
<dbReference type="NCBIfam" id="TIGR02072">
    <property type="entry name" value="BioC"/>
    <property type="match status" value="1"/>
</dbReference>
<dbReference type="RefSeq" id="WP_148069702.1">
    <property type="nucleotide sequence ID" value="NZ_VRZA01000007.1"/>
</dbReference>
<dbReference type="InterPro" id="IPR050602">
    <property type="entry name" value="Malonyl-ACP_OMT"/>
</dbReference>
<evidence type="ECO:0000259" key="10">
    <source>
        <dbReference type="Pfam" id="PF08241"/>
    </source>
</evidence>
<dbReference type="EMBL" id="VRZA01000007">
    <property type="protein sequence ID" value="TXS90704.1"/>
    <property type="molecule type" value="Genomic_DNA"/>
</dbReference>
<dbReference type="SUPFAM" id="SSF53335">
    <property type="entry name" value="S-adenosyl-L-methionine-dependent methyltransferases"/>
    <property type="match status" value="1"/>
</dbReference>
<dbReference type="InterPro" id="IPR011814">
    <property type="entry name" value="BioC"/>
</dbReference>
<name>A0A5C8ZSH5_9GAMM</name>
<dbReference type="PANTHER" id="PTHR13090:SF1">
    <property type="entry name" value="ARGININE-HYDROXYLASE NDUFAF5, MITOCHONDRIAL"/>
    <property type="match status" value="1"/>
</dbReference>
<comment type="catalytic activity">
    <reaction evidence="1 9">
        <text>malonyl-[ACP] + S-adenosyl-L-methionine = malonyl-[ACP] methyl ester + S-adenosyl-L-homocysteine</text>
        <dbReference type="Rhea" id="RHEA:17105"/>
        <dbReference type="Rhea" id="RHEA-COMP:9623"/>
        <dbReference type="Rhea" id="RHEA-COMP:9954"/>
        <dbReference type="ChEBI" id="CHEBI:57856"/>
        <dbReference type="ChEBI" id="CHEBI:59789"/>
        <dbReference type="ChEBI" id="CHEBI:78449"/>
        <dbReference type="ChEBI" id="CHEBI:78845"/>
        <dbReference type="EC" id="2.1.1.197"/>
    </reaction>
</comment>